<keyword evidence="2" id="KW-0732">Signal</keyword>
<dbReference type="GO" id="GO:0000272">
    <property type="term" value="P:polysaccharide catabolic process"/>
    <property type="evidence" value="ECO:0007669"/>
    <property type="project" value="InterPro"/>
</dbReference>
<dbReference type="Proteomes" id="UP000653127">
    <property type="component" value="Unassembled WGS sequence"/>
</dbReference>
<dbReference type="EMBL" id="JACRST010000002">
    <property type="protein sequence ID" value="MBC8545886.1"/>
    <property type="molecule type" value="Genomic_DNA"/>
</dbReference>
<dbReference type="InterPro" id="IPR016134">
    <property type="entry name" value="Dockerin_dom"/>
</dbReference>
<dbReference type="Gene3D" id="1.10.1330.10">
    <property type="entry name" value="Dockerin domain"/>
    <property type="match status" value="1"/>
</dbReference>
<dbReference type="PROSITE" id="PS51766">
    <property type="entry name" value="DOCKERIN"/>
    <property type="match status" value="1"/>
</dbReference>
<reference evidence="4" key="1">
    <citation type="submission" date="2020-08" db="EMBL/GenBank/DDBJ databases">
        <title>Genome public.</title>
        <authorList>
            <person name="Liu C."/>
            <person name="Sun Q."/>
        </authorList>
    </citation>
    <scope>NUCLEOTIDE SEQUENCE</scope>
    <source>
        <strain evidence="4">NSJ-31</strain>
    </source>
</reference>
<protein>
    <recommendedName>
        <fullName evidence="3">Dockerin domain-containing protein</fullName>
    </recommendedName>
</protein>
<dbReference type="SUPFAM" id="SSF63446">
    <property type="entry name" value="Type I dockerin domain"/>
    <property type="match status" value="1"/>
</dbReference>
<dbReference type="RefSeq" id="WP_249282036.1">
    <property type="nucleotide sequence ID" value="NZ_JACRST010000002.1"/>
</dbReference>
<keyword evidence="5" id="KW-1185">Reference proteome</keyword>
<feature type="chain" id="PRO_5037771105" description="Dockerin domain-containing protein" evidence="2">
    <location>
        <begin position="27"/>
        <end position="1373"/>
    </location>
</feature>
<evidence type="ECO:0000256" key="2">
    <source>
        <dbReference type="SAM" id="SignalP"/>
    </source>
</evidence>
<gene>
    <name evidence="4" type="ORF">H8711_02890</name>
</gene>
<name>A0A926I463_9FIRM</name>
<accession>A0A926I463</accession>
<dbReference type="InterPro" id="IPR036439">
    <property type="entry name" value="Dockerin_dom_sf"/>
</dbReference>
<evidence type="ECO:0000313" key="5">
    <source>
        <dbReference type="Proteomes" id="UP000653127"/>
    </source>
</evidence>
<feature type="region of interest" description="Disordered" evidence="1">
    <location>
        <begin position="29"/>
        <end position="71"/>
    </location>
</feature>
<feature type="signal peptide" evidence="2">
    <location>
        <begin position="1"/>
        <end position="26"/>
    </location>
</feature>
<dbReference type="InterPro" id="IPR002105">
    <property type="entry name" value="Dockerin_1_rpt"/>
</dbReference>
<evidence type="ECO:0000313" key="4">
    <source>
        <dbReference type="EMBL" id="MBC8545886.1"/>
    </source>
</evidence>
<comment type="caution">
    <text evidence="4">The sequence shown here is derived from an EMBL/GenBank/DDBJ whole genome shotgun (WGS) entry which is preliminary data.</text>
</comment>
<sequence length="1373" mass="155351">MKKRQNRWIALGLSVMLLLTQTTAWAADPAQTQSPLPDQTQSEEQSVEVEEQVEQPLLLEEPELAEPEQIEKDNAAYADSKTLEEKPAEQEDGAVEPPPVEHFIPSVLAEFDLIAEKAVNAEDCLTATTTLFHEGGFIGEQIDREQAAEEELEFEKFLIEQLTRYETDIDVSQFGLSGKIKDGQSELSRLYFKVINSNPSLFFVTGKVCWRCGEDGETAVSLIPEYRYPKHRVETLVEDYEDFLYDLRDCVADIAFDHGTDLEKLLTIHEALLLNTRIAEGTPALGKYKQEQDCAFGALANRYATGNGYALAMYDLIRTFLELPVYCIGSEETGRLWNIVELDGNWYHLDTGADDEGAVLPGVAEFDLGGYVGHDHFLLSDRAMEKMGYRNWDSALPECSDTTYDDFYWRDVTSGIYSLCDNDIYVDDYQWCYLKDGKIVQSITDGTKTEILFEPSAEYMTLGEEKIYFGDAKALKAVTYGKWDQIRTLMAATQDSRILGVVFYEYEGPYYVEQISDAYVYNTVSDYESLLPDENDFSLAQYTLRNGRLCLQGEFSQDFMWPSAVQLNGDSAILLTNERPSEELAGRVKITGVKCLDDVWCEYDENLDQLVIHVLATQRNCYGYFNVSIDGMEEKTYYAQTVSAMAARGMENELVLPVSGAEKEFYFTGDIEYWDSAYGGDLNWADIVPESIRCWATGEAADAVTIHSCENLHEIRLSANRPIRGDTWLNLSFDVRNDHFDFRFPCRTSESGILLCKYQGYIGQTISDVNLSQSVISRDKTYPTELLHEERVFMAVTLDGDPLIAADLSAFQISGVTDGFSVTVLKQTEDEIWEDYLPDDAVILLVEAPAERKEGQFTLQVRGHEPQTFYMTTMQNPILYADEDCTEELDYVSIPARKSGTITFYLKGGNIGAETTNRGEVDWTRYATTRKIVQRPKLIGEVETEYLPEKKTLKVRIYYSDHPITSDSIRIEWYADLDSEFDFNFDLYGDVLKPDFTWKIPVQSETDLYLWNWQEDGAERTDEIDLKIDERSTKYFAFSEGQEAPCGFTILGTEGDAFEARSVIIDGKQLLQLHAFAPADSKTQSVTIQLDSGAVHTVRVVIDELDFLIFADPDLTQEINELTFLEGQSKTIYLAYRNSYNAPPWPVRLRHRLIESNLIMIQCTDHQEIERRKVGDRYIPACLKLELKPEAGTMSGPAYLLIYPRTWSRREIPYQVLADTQALISPYYHVNLSKSRLTGLEESTTATDLLGRIASRYTISMTDSKGAKMEGDRVVGTGCRIVLKNEKEAVERIVIPLLYGDCTGDGSINVHDLLGIKSHILGISSLNGVYKEAADLVENEETDIDKINVFDLLKLKNHILGVSTIDQGPMTVV</sequence>
<evidence type="ECO:0000259" key="3">
    <source>
        <dbReference type="PROSITE" id="PS51766"/>
    </source>
</evidence>
<evidence type="ECO:0000256" key="1">
    <source>
        <dbReference type="SAM" id="MobiDB-lite"/>
    </source>
</evidence>
<feature type="compositionally biased region" description="Polar residues" evidence="1">
    <location>
        <begin position="29"/>
        <end position="42"/>
    </location>
</feature>
<proteinExistence type="predicted"/>
<dbReference type="GO" id="GO:0004553">
    <property type="term" value="F:hydrolase activity, hydrolyzing O-glycosyl compounds"/>
    <property type="evidence" value="ECO:0007669"/>
    <property type="project" value="InterPro"/>
</dbReference>
<dbReference type="Pfam" id="PF00404">
    <property type="entry name" value="Dockerin_1"/>
    <property type="match status" value="1"/>
</dbReference>
<organism evidence="4 5">
    <name type="scientific">Ligaoa zhengdingensis</name>
    <dbReference type="NCBI Taxonomy" id="2763658"/>
    <lineage>
        <taxon>Bacteria</taxon>
        <taxon>Bacillati</taxon>
        <taxon>Bacillota</taxon>
        <taxon>Clostridia</taxon>
        <taxon>Eubacteriales</taxon>
        <taxon>Oscillospiraceae</taxon>
        <taxon>Ligaoa</taxon>
    </lineage>
</organism>
<feature type="domain" description="Dockerin" evidence="3">
    <location>
        <begin position="1295"/>
        <end position="1370"/>
    </location>
</feature>
<dbReference type="CDD" id="cd14256">
    <property type="entry name" value="Dockerin_I"/>
    <property type="match status" value="1"/>
</dbReference>